<accession>X1QRM4</accession>
<dbReference type="Pfam" id="PF07238">
    <property type="entry name" value="PilZ"/>
    <property type="match status" value="1"/>
</dbReference>
<name>X1QRM4_9ZZZZ</name>
<feature type="domain" description="PilZ" evidence="1">
    <location>
        <begin position="4"/>
        <end position="105"/>
    </location>
</feature>
<dbReference type="SUPFAM" id="SSF141371">
    <property type="entry name" value="PilZ domain-like"/>
    <property type="match status" value="1"/>
</dbReference>
<evidence type="ECO:0000259" key="1">
    <source>
        <dbReference type="Pfam" id="PF07238"/>
    </source>
</evidence>
<evidence type="ECO:0000313" key="2">
    <source>
        <dbReference type="EMBL" id="GAI71212.1"/>
    </source>
</evidence>
<dbReference type="Gene3D" id="2.40.10.220">
    <property type="entry name" value="predicted glycosyltransferase like domains"/>
    <property type="match status" value="1"/>
</dbReference>
<sequence>MMDENRKFIRFNCLLSGKARLQDRSINNAEVKNFSRKGLLLTLPDSNGSLKGKVEVRLNIPGKILPVFVSGKIIWNHNVNNHSEIGVEIKQVDRNHKSEIMDYVYSVWRRRKQNEKYGSINLEKNH</sequence>
<organism evidence="2">
    <name type="scientific">marine sediment metagenome</name>
    <dbReference type="NCBI Taxonomy" id="412755"/>
    <lineage>
        <taxon>unclassified sequences</taxon>
        <taxon>metagenomes</taxon>
        <taxon>ecological metagenomes</taxon>
    </lineage>
</organism>
<dbReference type="EMBL" id="BARW01003833">
    <property type="protein sequence ID" value="GAI71212.1"/>
    <property type="molecule type" value="Genomic_DNA"/>
</dbReference>
<comment type="caution">
    <text evidence="2">The sequence shown here is derived from an EMBL/GenBank/DDBJ whole genome shotgun (WGS) entry which is preliminary data.</text>
</comment>
<gene>
    <name evidence="2" type="ORF">S12H4_09447</name>
</gene>
<dbReference type="GO" id="GO:0035438">
    <property type="term" value="F:cyclic-di-GMP binding"/>
    <property type="evidence" value="ECO:0007669"/>
    <property type="project" value="InterPro"/>
</dbReference>
<dbReference type="InterPro" id="IPR009875">
    <property type="entry name" value="PilZ_domain"/>
</dbReference>
<reference evidence="2" key="1">
    <citation type="journal article" date="2014" name="Front. Microbiol.">
        <title>High frequency of phylogenetically diverse reductive dehalogenase-homologous genes in deep subseafloor sedimentary metagenomes.</title>
        <authorList>
            <person name="Kawai M."/>
            <person name="Futagami T."/>
            <person name="Toyoda A."/>
            <person name="Takaki Y."/>
            <person name="Nishi S."/>
            <person name="Hori S."/>
            <person name="Arai W."/>
            <person name="Tsubouchi T."/>
            <person name="Morono Y."/>
            <person name="Uchiyama I."/>
            <person name="Ito T."/>
            <person name="Fujiyama A."/>
            <person name="Inagaki F."/>
            <person name="Takami H."/>
        </authorList>
    </citation>
    <scope>NUCLEOTIDE SEQUENCE</scope>
    <source>
        <strain evidence="2">Expedition CK06-06</strain>
    </source>
</reference>
<protein>
    <recommendedName>
        <fullName evidence="1">PilZ domain-containing protein</fullName>
    </recommendedName>
</protein>
<dbReference type="AlphaFoldDB" id="X1QRM4"/>
<proteinExistence type="predicted"/>